<reference evidence="11" key="2">
    <citation type="submission" date="2021-01" db="UniProtKB">
        <authorList>
            <consortium name="EnsemblMetazoa"/>
        </authorList>
    </citation>
    <scope>IDENTIFICATION</scope>
</reference>
<feature type="binding site" evidence="6">
    <location>
        <position position="315"/>
    </location>
    <ligand>
        <name>Na(+)</name>
        <dbReference type="ChEBI" id="CHEBI:29101"/>
        <label>1</label>
    </ligand>
</feature>
<accession>A0A7M7MX51</accession>
<dbReference type="InterPro" id="IPR000175">
    <property type="entry name" value="Na/ntran_symport"/>
</dbReference>
<keyword evidence="6" id="KW-0479">Metal-binding</keyword>
<feature type="transmembrane region" description="Helical" evidence="10">
    <location>
        <begin position="401"/>
        <end position="426"/>
    </location>
</feature>
<feature type="binding site" evidence="6">
    <location>
        <position position="416"/>
    </location>
    <ligand>
        <name>Na(+)</name>
        <dbReference type="ChEBI" id="CHEBI:29101"/>
        <label>1</label>
    </ligand>
</feature>
<evidence type="ECO:0000313" key="11">
    <source>
        <dbReference type="EnsemblMetazoa" id="XP_030827856"/>
    </source>
</evidence>
<keyword evidence="12" id="KW-1185">Reference proteome</keyword>
<dbReference type="PRINTS" id="PR00176">
    <property type="entry name" value="NANEUSMPORT"/>
</dbReference>
<dbReference type="NCBIfam" id="NF037979">
    <property type="entry name" value="Na_transp"/>
    <property type="match status" value="1"/>
</dbReference>
<sequence>MVEKTEENGLGIDNPALTEDQKDISPKEIESTMPSKASFSPLKAPPATAGYPGATREKWSNKAQFILACVGYAVGLGNVWRFPYLCYKSGGGAFLIPYFLTLFLTGLPLLLLEFGLGQYIRYGPVEAFKKITPLFKGTGVATVMITFLLTTYYNVIMTWALFYLFASFQSVLPWSQCNMTWNSEDCWSQDDYLNLGPNETQPNGSISSTQEYFDHRVLQISGGIDEPNGMRWELFGLLLLAWVLVYFCLFKGVATSGKVVYFTATFPYLVLIVLLINGALLDGAGDGISFLFKPRWELLKKASVWEAAAAQNFNSIGIAFGSMIALSSYNEFKNRSIVRDTLTICGINCFTSIFASCVIFSALGYIAKVQGADIEDVVVQGPGLVFVVYPVVFNTMPVPQLWSVLFFLMLVCLGIDSQFAMVEVVVATFNEGFPKLRQFYFNRKEILVLYICIISFLLGLPNITRGGMYFFQIMDWYTAVISLFFVAMGEAVAVCWVYGGNRLAKNIEAMTGSYPNIYFRACWLIISPLLILAILIFTIVDYKPVTYGDYVYPAWCQGLGWCVALLSILCMPIGAIHTLATSKGSMKDRLLDGLKAQFDDETHIKQCEGHYDLDHDLDLDLEMTSKPPSYDMVVGNVA</sequence>
<evidence type="ECO:0000256" key="6">
    <source>
        <dbReference type="PIRSR" id="PIRSR600175-1"/>
    </source>
</evidence>
<keyword evidence="8" id="KW-0769">Symport</keyword>
<keyword evidence="2 8" id="KW-0813">Transport</keyword>
<feature type="region of interest" description="Disordered" evidence="9">
    <location>
        <begin position="1"/>
        <end position="44"/>
    </location>
</feature>
<dbReference type="Pfam" id="PF00209">
    <property type="entry name" value="SNF"/>
    <property type="match status" value="1"/>
</dbReference>
<dbReference type="PROSITE" id="PS50267">
    <property type="entry name" value="NA_NEUROTRAN_SYMP_3"/>
    <property type="match status" value="1"/>
</dbReference>
<evidence type="ECO:0000256" key="3">
    <source>
        <dbReference type="ARBA" id="ARBA00022692"/>
    </source>
</evidence>
<feature type="binding site" evidence="6">
    <location>
        <position position="348"/>
    </location>
    <ligand>
        <name>Na(+)</name>
        <dbReference type="ChEBI" id="CHEBI:29101"/>
        <label>1</label>
    </ligand>
</feature>
<evidence type="ECO:0000256" key="1">
    <source>
        <dbReference type="ARBA" id="ARBA00004141"/>
    </source>
</evidence>
<feature type="binding site" evidence="6">
    <location>
        <position position="71"/>
    </location>
    <ligand>
        <name>Na(+)</name>
        <dbReference type="ChEBI" id="CHEBI:29101"/>
        <label>1</label>
    </ligand>
</feature>
<keyword evidence="7" id="KW-1015">Disulfide bond</keyword>
<evidence type="ECO:0000256" key="2">
    <source>
        <dbReference type="ARBA" id="ARBA00022448"/>
    </source>
</evidence>
<comment type="similarity">
    <text evidence="8">Belongs to the sodium:neurotransmitter symporter (SNF) (TC 2.A.22) family.</text>
</comment>
<evidence type="ECO:0000256" key="10">
    <source>
        <dbReference type="SAM" id="Phobius"/>
    </source>
</evidence>
<dbReference type="InterPro" id="IPR037272">
    <property type="entry name" value="SNS_sf"/>
</dbReference>
<feature type="transmembrane region" description="Helical" evidence="10">
    <location>
        <begin position="266"/>
        <end position="292"/>
    </location>
</feature>
<reference evidence="12" key="1">
    <citation type="submission" date="2015-02" db="EMBL/GenBank/DDBJ databases">
        <title>Genome sequencing for Strongylocentrotus purpuratus.</title>
        <authorList>
            <person name="Murali S."/>
            <person name="Liu Y."/>
            <person name="Vee V."/>
            <person name="English A."/>
            <person name="Wang M."/>
            <person name="Skinner E."/>
            <person name="Han Y."/>
            <person name="Muzny D.M."/>
            <person name="Worley K.C."/>
            <person name="Gibbs R.A."/>
        </authorList>
    </citation>
    <scope>NUCLEOTIDE SEQUENCE</scope>
</reference>
<dbReference type="AlphaFoldDB" id="A0A7M7MX51"/>
<proteinExistence type="inferred from homology"/>
<keyword evidence="6" id="KW-0915">Sodium</keyword>
<evidence type="ECO:0000256" key="8">
    <source>
        <dbReference type="RuleBase" id="RU003732"/>
    </source>
</evidence>
<feature type="binding site" evidence="6">
    <location>
        <position position="78"/>
    </location>
    <ligand>
        <name>Na(+)</name>
        <dbReference type="ChEBI" id="CHEBI:29101"/>
        <label>1</label>
    </ligand>
</feature>
<name>A0A7M7MX51_STRPU</name>
<keyword evidence="4 10" id="KW-1133">Transmembrane helix</keyword>
<feature type="binding site" evidence="6">
    <location>
        <position position="73"/>
    </location>
    <ligand>
        <name>Na(+)</name>
        <dbReference type="ChEBI" id="CHEBI:29101"/>
        <label>1</label>
    </ligand>
</feature>
<evidence type="ECO:0000256" key="7">
    <source>
        <dbReference type="PIRSR" id="PIRSR600175-2"/>
    </source>
</evidence>
<dbReference type="EnsemblMetazoa" id="XM_030971996">
    <property type="protein sequence ID" value="XP_030827856"/>
    <property type="gene ID" value="LOC115919132"/>
</dbReference>
<evidence type="ECO:0000256" key="4">
    <source>
        <dbReference type="ARBA" id="ARBA00022989"/>
    </source>
</evidence>
<feature type="transmembrane region" description="Helical" evidence="10">
    <location>
        <begin position="517"/>
        <end position="538"/>
    </location>
</feature>
<feature type="transmembrane region" description="Helical" evidence="10">
    <location>
        <begin position="95"/>
        <end position="116"/>
    </location>
</feature>
<feature type="compositionally biased region" description="Basic and acidic residues" evidence="9">
    <location>
        <begin position="19"/>
        <end position="30"/>
    </location>
</feature>
<keyword evidence="5 10" id="KW-0472">Membrane</keyword>
<feature type="binding site" evidence="6">
    <location>
        <position position="413"/>
    </location>
    <ligand>
        <name>Na(+)</name>
        <dbReference type="ChEBI" id="CHEBI:29101"/>
        <label>1</label>
    </ligand>
</feature>
<feature type="transmembrane region" description="Helical" evidence="10">
    <location>
        <begin position="476"/>
        <end position="497"/>
    </location>
</feature>
<feature type="transmembrane region" description="Helical" evidence="10">
    <location>
        <begin position="341"/>
        <end position="367"/>
    </location>
</feature>
<dbReference type="GeneID" id="115919132"/>
<dbReference type="GO" id="GO:1903804">
    <property type="term" value="P:glycine import across plasma membrane"/>
    <property type="evidence" value="ECO:0000318"/>
    <property type="project" value="GO_Central"/>
</dbReference>
<feature type="transmembrane region" description="Helical" evidence="10">
    <location>
        <begin position="234"/>
        <end position="254"/>
    </location>
</feature>
<feature type="binding site" evidence="6">
    <location>
        <position position="417"/>
    </location>
    <ligand>
        <name>Na(+)</name>
        <dbReference type="ChEBI" id="CHEBI:29101"/>
        <label>1</label>
    </ligand>
</feature>
<dbReference type="GO" id="GO:0035725">
    <property type="term" value="P:sodium ion transmembrane transport"/>
    <property type="evidence" value="ECO:0000318"/>
    <property type="project" value="GO_Central"/>
</dbReference>
<dbReference type="PROSITE" id="PS00754">
    <property type="entry name" value="NA_NEUROTRAN_SYMP_2"/>
    <property type="match status" value="1"/>
</dbReference>
<dbReference type="RefSeq" id="XP_030827856.1">
    <property type="nucleotide sequence ID" value="XM_030971996.1"/>
</dbReference>
<feature type="transmembrane region" description="Helical" evidence="10">
    <location>
        <begin position="312"/>
        <end position="329"/>
    </location>
</feature>
<feature type="transmembrane region" description="Helical" evidence="10">
    <location>
        <begin position="65"/>
        <end position="83"/>
    </location>
</feature>
<feature type="transmembrane region" description="Helical" evidence="10">
    <location>
        <begin position="447"/>
        <end position="464"/>
    </location>
</feature>
<feature type="transmembrane region" description="Helical" evidence="10">
    <location>
        <begin position="137"/>
        <end position="165"/>
    </location>
</feature>
<dbReference type="OMA" id="PILYMEL"/>
<feature type="disulfide bond" evidence="7">
    <location>
        <begin position="177"/>
        <end position="186"/>
    </location>
</feature>
<dbReference type="GO" id="GO:0005283">
    <property type="term" value="F:amino acid:sodium symporter activity"/>
    <property type="evidence" value="ECO:0000318"/>
    <property type="project" value="GO_Central"/>
</dbReference>
<comment type="subcellular location">
    <subcellularLocation>
        <location evidence="1">Membrane</location>
        <topology evidence="1">Multi-pass membrane protein</topology>
    </subcellularLocation>
</comment>
<evidence type="ECO:0000313" key="12">
    <source>
        <dbReference type="Proteomes" id="UP000007110"/>
    </source>
</evidence>
<dbReference type="GO" id="GO:0046872">
    <property type="term" value="F:metal ion binding"/>
    <property type="evidence" value="ECO:0007669"/>
    <property type="project" value="UniProtKB-KW"/>
</dbReference>
<organism evidence="11 12">
    <name type="scientific">Strongylocentrotus purpuratus</name>
    <name type="common">Purple sea urchin</name>
    <dbReference type="NCBI Taxonomy" id="7668"/>
    <lineage>
        <taxon>Eukaryota</taxon>
        <taxon>Metazoa</taxon>
        <taxon>Echinodermata</taxon>
        <taxon>Eleutherozoa</taxon>
        <taxon>Echinozoa</taxon>
        <taxon>Echinoidea</taxon>
        <taxon>Euechinoidea</taxon>
        <taxon>Echinacea</taxon>
        <taxon>Camarodonta</taxon>
        <taxon>Echinidea</taxon>
        <taxon>Strongylocentrotidae</taxon>
        <taxon>Strongylocentrotus</taxon>
    </lineage>
</organism>
<feature type="transmembrane region" description="Helical" evidence="10">
    <location>
        <begin position="558"/>
        <end position="580"/>
    </location>
</feature>
<dbReference type="Proteomes" id="UP000007110">
    <property type="component" value="Unassembled WGS sequence"/>
</dbReference>
<dbReference type="PANTHER" id="PTHR11616">
    <property type="entry name" value="SODIUM/CHLORIDE DEPENDENT TRANSPORTER"/>
    <property type="match status" value="1"/>
</dbReference>
<evidence type="ECO:0000256" key="9">
    <source>
        <dbReference type="SAM" id="MobiDB-lite"/>
    </source>
</evidence>
<dbReference type="PROSITE" id="PS00610">
    <property type="entry name" value="NA_NEUROTRAN_SYMP_1"/>
    <property type="match status" value="1"/>
</dbReference>
<dbReference type="PANTHER" id="PTHR11616:SF303">
    <property type="entry name" value="SODIUM- AND CHLORIDE-DEPENDENT GABA TRANSPORTER INE"/>
    <property type="match status" value="1"/>
</dbReference>
<dbReference type="GO" id="GO:0005886">
    <property type="term" value="C:plasma membrane"/>
    <property type="evidence" value="ECO:0000318"/>
    <property type="project" value="GO_Central"/>
</dbReference>
<dbReference type="InParanoid" id="A0A7M7MX51"/>
<keyword evidence="3 8" id="KW-0812">Transmembrane</keyword>
<evidence type="ECO:0000256" key="5">
    <source>
        <dbReference type="ARBA" id="ARBA00023136"/>
    </source>
</evidence>
<protein>
    <recommendedName>
        <fullName evidence="8">Transporter</fullName>
    </recommendedName>
</protein>
<dbReference type="SUPFAM" id="SSF161070">
    <property type="entry name" value="SNF-like"/>
    <property type="match status" value="1"/>
</dbReference>
<feature type="binding site" evidence="6">
    <location>
        <position position="74"/>
    </location>
    <ligand>
        <name>Na(+)</name>
        <dbReference type="ChEBI" id="CHEBI:29101"/>
        <label>1</label>
    </ligand>
</feature>
<dbReference type="OrthoDB" id="6581954at2759"/>